<dbReference type="GO" id="GO:0055085">
    <property type="term" value="P:transmembrane transport"/>
    <property type="evidence" value="ECO:0007669"/>
    <property type="project" value="InterPro"/>
</dbReference>
<keyword evidence="10" id="KW-1185">Reference proteome</keyword>
<accession>A0A4P6F8G4</accession>
<feature type="transmembrane region" description="Helical" evidence="7">
    <location>
        <begin position="82"/>
        <end position="103"/>
    </location>
</feature>
<comment type="subcellular location">
    <subcellularLocation>
        <location evidence="1 7">Cell membrane</location>
        <topology evidence="1 7">Multi-pass membrane protein</topology>
    </subcellularLocation>
</comment>
<evidence type="ECO:0000259" key="8">
    <source>
        <dbReference type="PROSITE" id="PS50928"/>
    </source>
</evidence>
<evidence type="ECO:0000256" key="2">
    <source>
        <dbReference type="ARBA" id="ARBA00022448"/>
    </source>
</evidence>
<evidence type="ECO:0000313" key="9">
    <source>
        <dbReference type="EMBL" id="QAY72390.1"/>
    </source>
</evidence>
<dbReference type="OrthoDB" id="145927at2"/>
<dbReference type="RefSeq" id="WP_129188564.1">
    <property type="nucleotide sequence ID" value="NZ_CP035491.1"/>
</dbReference>
<dbReference type="AlphaFoldDB" id="A0A4P6F8G4"/>
<proteinExistence type="inferred from homology"/>
<dbReference type="PROSITE" id="PS50928">
    <property type="entry name" value="ABC_TM1"/>
    <property type="match status" value="1"/>
</dbReference>
<protein>
    <submittedName>
        <fullName evidence="9">Sugar ABC transporter permease</fullName>
    </submittedName>
</protein>
<evidence type="ECO:0000256" key="3">
    <source>
        <dbReference type="ARBA" id="ARBA00022475"/>
    </source>
</evidence>
<feature type="transmembrane region" description="Helical" evidence="7">
    <location>
        <begin position="115"/>
        <end position="135"/>
    </location>
</feature>
<keyword evidence="2 7" id="KW-0813">Transport</keyword>
<dbReference type="GO" id="GO:0005886">
    <property type="term" value="C:plasma membrane"/>
    <property type="evidence" value="ECO:0007669"/>
    <property type="project" value="UniProtKB-SubCell"/>
</dbReference>
<evidence type="ECO:0000256" key="6">
    <source>
        <dbReference type="ARBA" id="ARBA00023136"/>
    </source>
</evidence>
<evidence type="ECO:0000256" key="4">
    <source>
        <dbReference type="ARBA" id="ARBA00022692"/>
    </source>
</evidence>
<feature type="transmembrane region" description="Helical" evidence="7">
    <location>
        <begin position="212"/>
        <end position="245"/>
    </location>
</feature>
<comment type="similarity">
    <text evidence="7">Belongs to the binding-protein-dependent transport system permease family.</text>
</comment>
<dbReference type="Gene3D" id="1.10.3720.10">
    <property type="entry name" value="MetI-like"/>
    <property type="match status" value="1"/>
</dbReference>
<keyword evidence="3" id="KW-1003">Cell membrane</keyword>
<feature type="transmembrane region" description="Helical" evidence="7">
    <location>
        <begin position="165"/>
        <end position="191"/>
    </location>
</feature>
<dbReference type="KEGG" id="agf:ET445_02600"/>
<dbReference type="PANTHER" id="PTHR30193">
    <property type="entry name" value="ABC TRANSPORTER PERMEASE PROTEIN"/>
    <property type="match status" value="1"/>
</dbReference>
<dbReference type="InterPro" id="IPR051393">
    <property type="entry name" value="ABC_transporter_permease"/>
</dbReference>
<feature type="transmembrane region" description="Helical" evidence="7">
    <location>
        <begin position="21"/>
        <end position="48"/>
    </location>
</feature>
<dbReference type="InterPro" id="IPR000515">
    <property type="entry name" value="MetI-like"/>
</dbReference>
<dbReference type="EMBL" id="CP035491">
    <property type="protein sequence ID" value="QAY72390.1"/>
    <property type="molecule type" value="Genomic_DNA"/>
</dbReference>
<evidence type="ECO:0000256" key="1">
    <source>
        <dbReference type="ARBA" id="ARBA00004651"/>
    </source>
</evidence>
<gene>
    <name evidence="9" type="ORF">ET445_02600</name>
</gene>
<reference evidence="9 10" key="1">
    <citation type="submission" date="2019-01" db="EMBL/GenBank/DDBJ databases">
        <title>Genome sequencing of strain FW100M-8.</title>
        <authorList>
            <person name="Heo J."/>
            <person name="Kim S.-J."/>
            <person name="Kim J.-S."/>
            <person name="Hong S.-B."/>
            <person name="Kwon S.-W."/>
        </authorList>
    </citation>
    <scope>NUCLEOTIDE SEQUENCE [LARGE SCALE GENOMIC DNA]</scope>
    <source>
        <strain evidence="9 10">FW100M-8</strain>
    </source>
</reference>
<dbReference type="InterPro" id="IPR035906">
    <property type="entry name" value="MetI-like_sf"/>
</dbReference>
<keyword evidence="6 7" id="KW-0472">Membrane</keyword>
<sequence length="304" mass="32878">MTSAISLGPAVTRRAQARLGLLLVLPTLALTVVFFLIPLVTAFFYSFVDYDGISENPTFVGFGNFVEMFNDPEVWHALGNNLVWIFFGTIGPVAIGFGIAVLLSGVKRGSVVYRLVFFFPYVLPGVAIAVVWGWIYSPRSGWLNQTLEAVGLGALRHGWLGEPGIALYAVLVTAIWAVTGFCVVVFLSALGNVDPELVDAARIDGANAMQRSWYVVLPQIMPVFLMVVTLTLISGFGVFDIIYVMTAGGPANSTNVLGIYAYQNAFTLNRIGYATTIALLITALSIPFAIALNRLQRRLSLEGA</sequence>
<keyword evidence="4 7" id="KW-0812">Transmembrane</keyword>
<keyword evidence="5 7" id="KW-1133">Transmembrane helix</keyword>
<dbReference type="CDD" id="cd06261">
    <property type="entry name" value="TM_PBP2"/>
    <property type="match status" value="1"/>
</dbReference>
<evidence type="ECO:0000256" key="7">
    <source>
        <dbReference type="RuleBase" id="RU363032"/>
    </source>
</evidence>
<evidence type="ECO:0000256" key="5">
    <source>
        <dbReference type="ARBA" id="ARBA00022989"/>
    </source>
</evidence>
<dbReference type="Pfam" id="PF00528">
    <property type="entry name" value="BPD_transp_1"/>
    <property type="match status" value="1"/>
</dbReference>
<feature type="domain" description="ABC transmembrane type-1" evidence="8">
    <location>
        <begin position="78"/>
        <end position="292"/>
    </location>
</feature>
<dbReference type="Proteomes" id="UP000291259">
    <property type="component" value="Chromosome"/>
</dbReference>
<evidence type="ECO:0000313" key="10">
    <source>
        <dbReference type="Proteomes" id="UP000291259"/>
    </source>
</evidence>
<dbReference type="SUPFAM" id="SSF161098">
    <property type="entry name" value="MetI-like"/>
    <property type="match status" value="1"/>
</dbReference>
<organism evidence="9 10">
    <name type="scientific">Agromyces protaetiae</name>
    <dbReference type="NCBI Taxonomy" id="2509455"/>
    <lineage>
        <taxon>Bacteria</taxon>
        <taxon>Bacillati</taxon>
        <taxon>Actinomycetota</taxon>
        <taxon>Actinomycetes</taxon>
        <taxon>Micrococcales</taxon>
        <taxon>Microbacteriaceae</taxon>
        <taxon>Agromyces</taxon>
    </lineage>
</organism>
<feature type="transmembrane region" description="Helical" evidence="7">
    <location>
        <begin position="271"/>
        <end position="292"/>
    </location>
</feature>
<dbReference type="PANTHER" id="PTHR30193:SF41">
    <property type="entry name" value="DIACETYLCHITOBIOSE UPTAKE SYSTEM PERMEASE PROTEIN NGCF"/>
    <property type="match status" value="1"/>
</dbReference>
<name>A0A4P6F8G4_9MICO</name>